<evidence type="ECO:0000256" key="1">
    <source>
        <dbReference type="SAM" id="Phobius"/>
    </source>
</evidence>
<keyword evidence="1" id="KW-0472">Membrane</keyword>
<name>A0ABS2FSQ7_9FIRM</name>
<dbReference type="InterPro" id="IPR037126">
    <property type="entry name" value="PdaC/RsiV-like_sf"/>
</dbReference>
<accession>A0ABS2FSQ7</accession>
<sequence length="278" mass="30449">MNEFKHARDEYESTPIPEELDSRVRAGIRQGEMGSRTKRHGFRWGIGVAAACMVMVGGLNVSPTFAAAASDVPVLGGLFQILTVRNYDAEDGQVNQHVSVPEVDAEGDLAQQVNAEIQERVDAHLAQAQQVWEDYHDAFIATGGTEDEWSQREMNVDVNYEIKSQTDTTVSFVVTMTQDMFDAYNEQTYYNLDIAADKDITLADVLGEDWVNICNAAVQTYIDQDTTGLFFSADEGGFTTVDEATSFYLNEDGSVTLVFPEYTIAAGAAGIVEIPVAG</sequence>
<dbReference type="InterPro" id="IPR021729">
    <property type="entry name" value="DUF3298"/>
</dbReference>
<keyword evidence="1" id="KW-0812">Transmembrane</keyword>
<reference evidence="3 4" key="1">
    <citation type="journal article" date="2021" name="Sci. Rep.">
        <title>The distribution of antibiotic resistance genes in chicken gut microbiota commensals.</title>
        <authorList>
            <person name="Juricova H."/>
            <person name="Matiasovicova J."/>
            <person name="Kubasova T."/>
            <person name="Cejkova D."/>
            <person name="Rychlik I."/>
        </authorList>
    </citation>
    <scope>NUCLEOTIDE SEQUENCE [LARGE SCALE GENOMIC DNA]</scope>
    <source>
        <strain evidence="3 4">An411</strain>
    </source>
</reference>
<keyword evidence="4" id="KW-1185">Reference proteome</keyword>
<dbReference type="Pfam" id="PF11738">
    <property type="entry name" value="DUF3298"/>
    <property type="match status" value="1"/>
</dbReference>
<evidence type="ECO:0000313" key="4">
    <source>
        <dbReference type="Proteomes" id="UP000719500"/>
    </source>
</evidence>
<feature type="transmembrane region" description="Helical" evidence="1">
    <location>
        <begin position="42"/>
        <end position="61"/>
    </location>
</feature>
<evidence type="ECO:0000259" key="2">
    <source>
        <dbReference type="Pfam" id="PF11738"/>
    </source>
</evidence>
<dbReference type="Gene3D" id="3.30.565.40">
    <property type="entry name" value="Fervidobacterium nodosum Rt17-B1 like"/>
    <property type="match status" value="1"/>
</dbReference>
<dbReference type="Gene3D" id="3.90.640.20">
    <property type="entry name" value="Heat-shock cognate protein, ATPase"/>
    <property type="match status" value="1"/>
</dbReference>
<feature type="domain" description="DUF3298" evidence="2">
    <location>
        <begin position="223"/>
        <end position="276"/>
    </location>
</feature>
<dbReference type="RefSeq" id="WP_204802843.1">
    <property type="nucleotide sequence ID" value="NZ_JACSNX010000003.1"/>
</dbReference>
<evidence type="ECO:0000313" key="3">
    <source>
        <dbReference type="EMBL" id="MBM6850644.1"/>
    </source>
</evidence>
<dbReference type="EMBL" id="JACSNX010000003">
    <property type="protein sequence ID" value="MBM6850644.1"/>
    <property type="molecule type" value="Genomic_DNA"/>
</dbReference>
<organism evidence="3 4">
    <name type="scientific">Oscillibacter valericigenes</name>
    <dbReference type="NCBI Taxonomy" id="351091"/>
    <lineage>
        <taxon>Bacteria</taxon>
        <taxon>Bacillati</taxon>
        <taxon>Bacillota</taxon>
        <taxon>Clostridia</taxon>
        <taxon>Eubacteriales</taxon>
        <taxon>Oscillospiraceae</taxon>
        <taxon>Oscillibacter</taxon>
    </lineage>
</organism>
<gene>
    <name evidence="3" type="ORF">H9X91_04220</name>
</gene>
<proteinExistence type="predicted"/>
<comment type="caution">
    <text evidence="3">The sequence shown here is derived from an EMBL/GenBank/DDBJ whole genome shotgun (WGS) entry which is preliminary data.</text>
</comment>
<keyword evidence="1" id="KW-1133">Transmembrane helix</keyword>
<dbReference type="Proteomes" id="UP000719500">
    <property type="component" value="Unassembled WGS sequence"/>
</dbReference>
<protein>
    <submittedName>
        <fullName evidence="3">DUF3298 domain-containing protein</fullName>
    </submittedName>
</protein>